<feature type="non-terminal residue" evidence="1">
    <location>
        <position position="1"/>
    </location>
</feature>
<dbReference type="EMBL" id="BARS01048027">
    <property type="protein sequence ID" value="GAG32081.1"/>
    <property type="molecule type" value="Genomic_DNA"/>
</dbReference>
<gene>
    <name evidence="1" type="ORF">S01H1_72062</name>
</gene>
<name>X0Y5F4_9ZZZZ</name>
<reference evidence="1" key="1">
    <citation type="journal article" date="2014" name="Front. Microbiol.">
        <title>High frequency of phylogenetically diverse reductive dehalogenase-homologous genes in deep subseafloor sedimentary metagenomes.</title>
        <authorList>
            <person name="Kawai M."/>
            <person name="Futagami T."/>
            <person name="Toyoda A."/>
            <person name="Takaki Y."/>
            <person name="Nishi S."/>
            <person name="Hori S."/>
            <person name="Arai W."/>
            <person name="Tsubouchi T."/>
            <person name="Morono Y."/>
            <person name="Uchiyama I."/>
            <person name="Ito T."/>
            <person name="Fujiyama A."/>
            <person name="Inagaki F."/>
            <person name="Takami H."/>
        </authorList>
    </citation>
    <scope>NUCLEOTIDE SEQUENCE</scope>
    <source>
        <strain evidence="1">Expedition CK06-06</strain>
    </source>
</reference>
<evidence type="ECO:0000313" key="1">
    <source>
        <dbReference type="EMBL" id="GAG32081.1"/>
    </source>
</evidence>
<protein>
    <submittedName>
        <fullName evidence="1">Uncharacterized protein</fullName>
    </submittedName>
</protein>
<dbReference type="AlphaFoldDB" id="X0Y5F4"/>
<accession>X0Y5F4</accession>
<sequence>FYDPRFDGYLGRRRPHVMKLAMIVSASHGEHDLVLTKDDLDEAIEILKEVEVKMPLVFRGVGKSDMASLMNKAIVFIENSATSEILFYQFARYFANDMDKLQMDRVITTLEATKTIKLLRRPGADDVIKVLGEEKDGQTH</sequence>
<proteinExistence type="predicted"/>
<organism evidence="1">
    <name type="scientific">marine sediment metagenome</name>
    <dbReference type="NCBI Taxonomy" id="412755"/>
    <lineage>
        <taxon>unclassified sequences</taxon>
        <taxon>metagenomes</taxon>
        <taxon>ecological metagenomes</taxon>
    </lineage>
</organism>
<comment type="caution">
    <text evidence="1">The sequence shown here is derived from an EMBL/GenBank/DDBJ whole genome shotgun (WGS) entry which is preliminary data.</text>
</comment>